<keyword evidence="1" id="KW-0805">Transcription regulation</keyword>
<keyword evidence="3" id="KW-0804">Transcription</keyword>
<dbReference type="Gene3D" id="1.10.10.10">
    <property type="entry name" value="Winged helix-like DNA-binding domain superfamily/Winged helix DNA-binding domain"/>
    <property type="match status" value="1"/>
</dbReference>
<evidence type="ECO:0000313" key="6">
    <source>
        <dbReference type="Proteomes" id="UP000012043"/>
    </source>
</evidence>
<reference evidence="5 6" key="1">
    <citation type="journal article" date="2012" name="J. Bacteriol.">
        <title>Genome Sequence of Pectin-Degrading Alishewanella aestuarii Strain B11T, Isolated from Tidal Flat Sediment.</title>
        <authorList>
            <person name="Jung J."/>
            <person name="Choi S."/>
            <person name="Chun J."/>
            <person name="Park W."/>
        </authorList>
    </citation>
    <scope>NUCLEOTIDE SEQUENCE [LARGE SCALE GENOMIC DNA]</scope>
    <source>
        <strain evidence="5 6">B11</strain>
    </source>
</reference>
<keyword evidence="6" id="KW-1185">Reference proteome</keyword>
<dbReference type="RefSeq" id="WP_008606229.1">
    <property type="nucleotide sequence ID" value="NZ_ALAB01000001.1"/>
</dbReference>
<organism evidence="5 6">
    <name type="scientific">Alishewanella aestuarii B11</name>
    <dbReference type="NCBI Taxonomy" id="1197174"/>
    <lineage>
        <taxon>Bacteria</taxon>
        <taxon>Pseudomonadati</taxon>
        <taxon>Pseudomonadota</taxon>
        <taxon>Gammaproteobacteria</taxon>
        <taxon>Alteromonadales</taxon>
        <taxon>Alteromonadaceae</taxon>
        <taxon>Alishewanella</taxon>
    </lineage>
</organism>
<dbReference type="PROSITE" id="PS50043">
    <property type="entry name" value="HTH_LUXR_2"/>
    <property type="match status" value="1"/>
</dbReference>
<comment type="caution">
    <text evidence="5">The sequence shown here is derived from an EMBL/GenBank/DDBJ whole genome shotgun (WGS) entry which is preliminary data.</text>
</comment>
<dbReference type="SMART" id="SM00421">
    <property type="entry name" value="HTH_LUXR"/>
    <property type="match status" value="1"/>
</dbReference>
<dbReference type="AlphaFoldDB" id="J1YGE8"/>
<keyword evidence="2 5" id="KW-0238">DNA-binding</keyword>
<dbReference type="PATRIC" id="fig|1197174.4.peg.74"/>
<sequence length="209" mass="24064">MSFLEKILVELEQIKTLRQLERYLIQFSELSHIDWCCLMVHSCNTVYMGDAPEEVKQQLTLAVLKQVNQCCKPSWSGADEFSKAIFPQTSLLVPIMATRPDHACLMLGFAKQSIEPKLAQKLAWFWQVIASYIYNTYRRITDDGVVVDFQLTPREVECVHWAAQGKTSWEISKILGITERTVNFHLSNSMQKTGSCNRQQLVRNCMNIL</sequence>
<gene>
    <name evidence="5" type="ORF">AEST_00760</name>
</gene>
<accession>J1YGE8</accession>
<protein>
    <submittedName>
        <fullName evidence="5">DNA-binding protein with HTH domain protein</fullName>
    </submittedName>
</protein>
<dbReference type="Proteomes" id="UP000012043">
    <property type="component" value="Unassembled WGS sequence"/>
</dbReference>
<dbReference type="CDD" id="cd06170">
    <property type="entry name" value="LuxR_C_like"/>
    <property type="match status" value="1"/>
</dbReference>
<dbReference type="PANTHER" id="PTHR44688">
    <property type="entry name" value="DNA-BINDING TRANSCRIPTIONAL ACTIVATOR DEVR_DOSR"/>
    <property type="match status" value="1"/>
</dbReference>
<proteinExistence type="predicted"/>
<dbReference type="PROSITE" id="PS00622">
    <property type="entry name" value="HTH_LUXR_1"/>
    <property type="match status" value="1"/>
</dbReference>
<name>J1YGE8_9ALTE</name>
<dbReference type="GO" id="GO:0003677">
    <property type="term" value="F:DNA binding"/>
    <property type="evidence" value="ECO:0007669"/>
    <property type="project" value="UniProtKB-KW"/>
</dbReference>
<evidence type="ECO:0000256" key="1">
    <source>
        <dbReference type="ARBA" id="ARBA00023015"/>
    </source>
</evidence>
<feature type="domain" description="HTH luxR-type" evidence="4">
    <location>
        <begin position="144"/>
        <end position="209"/>
    </location>
</feature>
<evidence type="ECO:0000259" key="4">
    <source>
        <dbReference type="PROSITE" id="PS50043"/>
    </source>
</evidence>
<dbReference type="GO" id="GO:0006355">
    <property type="term" value="P:regulation of DNA-templated transcription"/>
    <property type="evidence" value="ECO:0007669"/>
    <property type="project" value="InterPro"/>
</dbReference>
<dbReference type="InterPro" id="IPR036388">
    <property type="entry name" value="WH-like_DNA-bd_sf"/>
</dbReference>
<dbReference type="EMBL" id="ALAB01000001">
    <property type="protein sequence ID" value="EJI87035.1"/>
    <property type="molecule type" value="Genomic_DNA"/>
</dbReference>
<dbReference type="Pfam" id="PF00196">
    <property type="entry name" value="GerE"/>
    <property type="match status" value="1"/>
</dbReference>
<dbReference type="InterPro" id="IPR000792">
    <property type="entry name" value="Tscrpt_reg_LuxR_C"/>
</dbReference>
<evidence type="ECO:0000256" key="2">
    <source>
        <dbReference type="ARBA" id="ARBA00023125"/>
    </source>
</evidence>
<dbReference type="PANTHER" id="PTHR44688:SF16">
    <property type="entry name" value="DNA-BINDING TRANSCRIPTIONAL ACTIVATOR DEVR_DOSR"/>
    <property type="match status" value="1"/>
</dbReference>
<evidence type="ECO:0000256" key="3">
    <source>
        <dbReference type="ARBA" id="ARBA00023163"/>
    </source>
</evidence>
<evidence type="ECO:0000313" key="5">
    <source>
        <dbReference type="EMBL" id="EJI87035.1"/>
    </source>
</evidence>
<dbReference type="PRINTS" id="PR00038">
    <property type="entry name" value="HTHLUXR"/>
</dbReference>
<dbReference type="SUPFAM" id="SSF46894">
    <property type="entry name" value="C-terminal effector domain of the bipartite response regulators"/>
    <property type="match status" value="1"/>
</dbReference>
<dbReference type="InterPro" id="IPR016032">
    <property type="entry name" value="Sig_transdc_resp-reg_C-effctor"/>
</dbReference>